<evidence type="ECO:0000256" key="1">
    <source>
        <dbReference type="SAM" id="SignalP"/>
    </source>
</evidence>
<organism evidence="2 3">
    <name type="scientific">Acrobeloides nanus</name>
    <dbReference type="NCBI Taxonomy" id="290746"/>
    <lineage>
        <taxon>Eukaryota</taxon>
        <taxon>Metazoa</taxon>
        <taxon>Ecdysozoa</taxon>
        <taxon>Nematoda</taxon>
        <taxon>Chromadorea</taxon>
        <taxon>Rhabditida</taxon>
        <taxon>Tylenchina</taxon>
        <taxon>Cephalobomorpha</taxon>
        <taxon>Cephaloboidea</taxon>
        <taxon>Cephalobidae</taxon>
        <taxon>Acrobeloides</taxon>
    </lineage>
</organism>
<dbReference type="AlphaFoldDB" id="A0A914DYN1"/>
<dbReference type="Proteomes" id="UP000887540">
    <property type="component" value="Unplaced"/>
</dbReference>
<protein>
    <submittedName>
        <fullName evidence="3">Uncharacterized protein</fullName>
    </submittedName>
</protein>
<accession>A0A914DYN1</accession>
<sequence length="98" mass="11355">MFSYFTVFVMFGCSIMWAFSSTEGELTRIIPADAIEKLKAVLKQNGTTQEEKMKEVRLIKQGLSDDVRKKVAEVYKQSDVTKQCACSIRRWWCCLFDI</sequence>
<reference evidence="3" key="1">
    <citation type="submission" date="2022-11" db="UniProtKB">
        <authorList>
            <consortium name="WormBaseParasite"/>
        </authorList>
    </citation>
    <scope>IDENTIFICATION</scope>
</reference>
<dbReference type="WBParaSite" id="ACRNAN_scaffold4370.g21085.t1">
    <property type="protein sequence ID" value="ACRNAN_scaffold4370.g21085.t1"/>
    <property type="gene ID" value="ACRNAN_scaffold4370.g21085"/>
</dbReference>
<keyword evidence="1" id="KW-0732">Signal</keyword>
<evidence type="ECO:0000313" key="3">
    <source>
        <dbReference type="WBParaSite" id="ACRNAN_scaffold4370.g21085.t1"/>
    </source>
</evidence>
<name>A0A914DYN1_9BILA</name>
<keyword evidence="2" id="KW-1185">Reference proteome</keyword>
<feature type="signal peptide" evidence="1">
    <location>
        <begin position="1"/>
        <end position="24"/>
    </location>
</feature>
<feature type="chain" id="PRO_5037133933" evidence="1">
    <location>
        <begin position="25"/>
        <end position="98"/>
    </location>
</feature>
<evidence type="ECO:0000313" key="2">
    <source>
        <dbReference type="Proteomes" id="UP000887540"/>
    </source>
</evidence>
<proteinExistence type="predicted"/>